<evidence type="ECO:0000256" key="1">
    <source>
        <dbReference type="ARBA" id="ARBA00007118"/>
    </source>
</evidence>
<protein>
    <submittedName>
        <fullName evidence="4">Nitroreductase</fullName>
    </submittedName>
</protein>
<accession>A0A2U3NV82</accession>
<dbReference type="EMBL" id="FUFA01000004">
    <property type="protein sequence ID" value="SPM35426.1"/>
    <property type="molecule type" value="Genomic_DNA"/>
</dbReference>
<proteinExistence type="inferred from homology"/>
<dbReference type="Gene3D" id="3.40.109.10">
    <property type="entry name" value="NADH Oxidase"/>
    <property type="match status" value="1"/>
</dbReference>
<dbReference type="SUPFAM" id="SSF55469">
    <property type="entry name" value="FMN-dependent nitroreductase-like"/>
    <property type="match status" value="1"/>
</dbReference>
<keyword evidence="2" id="KW-0560">Oxidoreductase</keyword>
<organism evidence="4 5">
    <name type="scientific">Mycobacterium rhizamassiliense</name>
    <dbReference type="NCBI Taxonomy" id="1841860"/>
    <lineage>
        <taxon>Bacteria</taxon>
        <taxon>Bacillati</taxon>
        <taxon>Actinomycetota</taxon>
        <taxon>Actinomycetes</taxon>
        <taxon>Mycobacteriales</taxon>
        <taxon>Mycobacteriaceae</taxon>
        <taxon>Mycobacterium</taxon>
    </lineage>
</organism>
<keyword evidence="5" id="KW-1185">Reference proteome</keyword>
<dbReference type="CDD" id="cd02062">
    <property type="entry name" value="Nitro_FMN_reductase"/>
    <property type="match status" value="1"/>
</dbReference>
<reference evidence="4 5" key="1">
    <citation type="submission" date="2017-01" db="EMBL/GenBank/DDBJ databases">
        <authorList>
            <consortium name="Urmite Genomes"/>
        </authorList>
    </citation>
    <scope>NUCLEOTIDE SEQUENCE [LARGE SCALE GENOMIC DNA]</scope>
    <source>
        <strain evidence="4 5">AB57</strain>
    </source>
</reference>
<dbReference type="Pfam" id="PF00881">
    <property type="entry name" value="Nitroreductase"/>
    <property type="match status" value="1"/>
</dbReference>
<evidence type="ECO:0000256" key="2">
    <source>
        <dbReference type="ARBA" id="ARBA00023002"/>
    </source>
</evidence>
<dbReference type="AlphaFoldDB" id="A0A2U3NV82"/>
<gene>
    <name evidence="4" type="ORF">MRAB57_3251</name>
</gene>
<evidence type="ECO:0000259" key="3">
    <source>
        <dbReference type="Pfam" id="PF00881"/>
    </source>
</evidence>
<feature type="domain" description="Nitroreductase" evidence="3">
    <location>
        <begin position="14"/>
        <end position="190"/>
    </location>
</feature>
<dbReference type="PANTHER" id="PTHR43673">
    <property type="entry name" value="NAD(P)H NITROREDUCTASE YDGI-RELATED"/>
    <property type="match status" value="1"/>
</dbReference>
<evidence type="ECO:0000313" key="4">
    <source>
        <dbReference type="EMBL" id="SPM35426.1"/>
    </source>
</evidence>
<evidence type="ECO:0000313" key="5">
    <source>
        <dbReference type="Proteomes" id="UP000240988"/>
    </source>
</evidence>
<name>A0A2U3NV82_9MYCO</name>
<dbReference type="GO" id="GO:0016491">
    <property type="term" value="F:oxidoreductase activity"/>
    <property type="evidence" value="ECO:0007669"/>
    <property type="project" value="UniProtKB-KW"/>
</dbReference>
<dbReference type="STRING" id="1841860.GCA_900157375_03253"/>
<dbReference type="InterPro" id="IPR029479">
    <property type="entry name" value="Nitroreductase"/>
</dbReference>
<dbReference type="Proteomes" id="UP000240988">
    <property type="component" value="Unassembled WGS sequence"/>
</dbReference>
<comment type="similarity">
    <text evidence="1">Belongs to the nitroreductase family.</text>
</comment>
<dbReference type="InterPro" id="IPR000415">
    <property type="entry name" value="Nitroreductase-like"/>
</dbReference>
<sequence>MSPAMDIEYLLTATRSARKTLDLDAPVDLGDIRECLRIGLQAANGSNQQSWKWLVVADPALREKISELYRESYLLRVGGQLLADLLPAGTPEGRLMSSTEWLVENMARVPLLVIPCYEAYLPRIDGDESFHQATLYGSIFPAVWNFQLALHTRGYGTCVTTLHLHREEEIRQLLGIPPGYSQGCLLPVGRLRAGHTFRPAPRRPLDEVVALDGWDGPAL</sequence>
<dbReference type="PANTHER" id="PTHR43673:SF10">
    <property type="entry name" value="NADH DEHYDROGENASE_NAD(P)H NITROREDUCTASE XCC3605-RELATED"/>
    <property type="match status" value="1"/>
</dbReference>